<protein>
    <submittedName>
        <fullName evidence="1">Uncharacterized protein</fullName>
    </submittedName>
</protein>
<feature type="non-terminal residue" evidence="1">
    <location>
        <position position="180"/>
    </location>
</feature>
<dbReference type="InterPro" id="IPR051363">
    <property type="entry name" value="RLR_Helicase"/>
</dbReference>
<dbReference type="EMBL" id="CP048995">
    <property type="protein sequence ID" value="QID81816.1"/>
    <property type="molecule type" value="Genomic_DNA"/>
</dbReference>
<proteinExistence type="predicted"/>
<dbReference type="AlphaFoldDB" id="A0A6C1DXM4"/>
<accession>A0A6C1DXM4</accession>
<dbReference type="OrthoDB" id="4060407at2759"/>
<organism evidence="1 2">
    <name type="scientific">Saccharomyces pastorianus</name>
    <name type="common">Lager yeast</name>
    <name type="synonym">Saccharomyces cerevisiae x Saccharomyces eubayanus</name>
    <dbReference type="NCBI Taxonomy" id="27292"/>
    <lineage>
        <taxon>Eukaryota</taxon>
        <taxon>Fungi</taxon>
        <taxon>Dikarya</taxon>
        <taxon>Ascomycota</taxon>
        <taxon>Saccharomycotina</taxon>
        <taxon>Saccharomycetes</taxon>
        <taxon>Saccharomycetales</taxon>
        <taxon>Saccharomycetaceae</taxon>
        <taxon>Saccharomyces</taxon>
    </lineage>
</organism>
<dbReference type="Proteomes" id="UP000501346">
    <property type="component" value="Chromosome ScXIV"/>
</dbReference>
<dbReference type="PANTHER" id="PTHR14074:SF39">
    <property type="entry name" value="FANCONI ANEMIA GROUP M PROTEIN"/>
    <property type="match status" value="1"/>
</dbReference>
<sequence length="180" mass="21205">MAWEALAVERMLRNDEEYKEYLEDIEPYHGDPVGYLKYFSVKERSTQIQRNYAWYLAITRRRETISLALGVTPSKVPHWTAFLSMLIGLFCNKTFRQKLEYLLEQISEVWLLPHWVDLANVEVLAADNTRVPLYMLMVAVHKELDSDDVPDGRFDIILLCRDSSRSWRVKEIVVTKVSDY</sequence>
<gene>
    <name evidence="1" type="ORF">GRS66_004213</name>
</gene>
<evidence type="ECO:0000313" key="1">
    <source>
        <dbReference type="EMBL" id="QID81816.1"/>
    </source>
</evidence>
<keyword evidence="2" id="KW-1185">Reference proteome</keyword>
<dbReference type="GO" id="GO:0005737">
    <property type="term" value="C:cytoplasm"/>
    <property type="evidence" value="ECO:0007669"/>
    <property type="project" value="TreeGrafter"/>
</dbReference>
<dbReference type="PANTHER" id="PTHR14074">
    <property type="entry name" value="HELICASE WITH DEATH DOMAIN-RELATED"/>
    <property type="match status" value="1"/>
</dbReference>
<name>A0A6C1DXM4_SACPS</name>
<evidence type="ECO:0000313" key="2">
    <source>
        <dbReference type="Proteomes" id="UP000501346"/>
    </source>
</evidence>
<reference evidence="1 2" key="1">
    <citation type="journal article" date="2019" name="BMC Genomics">
        <title>Chromosome level assembly and comparative genome analysis confirm lager-brewing yeasts originated from a single hybridization.</title>
        <authorList>
            <person name="Salazar A.N."/>
            <person name="Gorter de Vries A.R."/>
            <person name="van den Broek M."/>
            <person name="Brouwers N."/>
            <person name="de la Torre Cortes P."/>
            <person name="Kuijpers N.G.A."/>
            <person name="Daran J.G."/>
            <person name="Abeel T."/>
        </authorList>
    </citation>
    <scope>NUCLEOTIDE SEQUENCE [LARGE SCALE GENOMIC DNA]</scope>
    <source>
        <strain evidence="1 2">CBS 1483</strain>
    </source>
</reference>